<feature type="transmembrane region" description="Helical" evidence="8">
    <location>
        <begin position="437"/>
        <end position="460"/>
    </location>
</feature>
<keyword evidence="5" id="KW-0573">Peptidoglycan synthesis</keyword>
<evidence type="ECO:0000256" key="7">
    <source>
        <dbReference type="ARBA" id="ARBA00023136"/>
    </source>
</evidence>
<feature type="transmembrane region" description="Helical" evidence="8">
    <location>
        <begin position="22"/>
        <end position="46"/>
    </location>
</feature>
<feature type="transmembrane region" description="Helical" evidence="8">
    <location>
        <begin position="58"/>
        <end position="77"/>
    </location>
</feature>
<evidence type="ECO:0000256" key="1">
    <source>
        <dbReference type="ARBA" id="ARBA00004651"/>
    </source>
</evidence>
<keyword evidence="7 8" id="KW-0472">Membrane</keyword>
<dbReference type="Pfam" id="PF03023">
    <property type="entry name" value="MurJ"/>
    <property type="match status" value="1"/>
</dbReference>
<dbReference type="PANTHER" id="PTHR47019">
    <property type="entry name" value="LIPID II FLIPPASE MURJ"/>
    <property type="match status" value="1"/>
</dbReference>
<feature type="transmembrane region" description="Helical" evidence="8">
    <location>
        <begin position="379"/>
        <end position="398"/>
    </location>
</feature>
<evidence type="ECO:0000313" key="10">
    <source>
        <dbReference type="Proteomes" id="UP001448858"/>
    </source>
</evidence>
<dbReference type="Proteomes" id="UP001448858">
    <property type="component" value="Chromosome"/>
</dbReference>
<feature type="transmembrane region" description="Helical" evidence="8">
    <location>
        <begin position="506"/>
        <end position="530"/>
    </location>
</feature>
<sequence>MAENTIAPSTARSSAVMAAGTLLSRVLGLVRTALLAVAIGNTGLVSDIFSSSNVLPNFIYLLLAGGIFNAVLVPQIIKASKRPDRGREFVSAIMTLSLLGLAVVALAATLAAPWILPVVTQLTEDQLPLATTFAYWLFPQIFFYGAYAVIGQTLNANGRFGAYMWAPVVNNIVAIAGIVLFIVLIGRQETNSFSPDNWTTSATVLLAGSTTLGIVLQAAVLLIPLRKLNLGLRPTLRMRGIGLRQTGKVAKWTIITMLVGNGAYIVYTNVATIASAARPAYAAMNPPEVIAGQLNLETASMFYMIPHSVITLSLATVLFNQMSQAFTEKNLDAVRAAVSSGLRAIGVATVFCSAVLVVLAGPISMWLSGGSTASAAVQGQVLVLLSVSAPFLSATFLMNRAFYADEDGKTPMIMQIILSVFGVALALGAAALPPNRIIFGLAVAYSLGNVAGVLISHIFLTRKLGHYGAGRIFDVHVRITVAALGCAVAGSAALGLLGGYSADGFAWQSLLGSLVTLLICGSLMAVSYYFMLRALKVRELDAFLAPILAKVRRQGS</sequence>
<feature type="transmembrane region" description="Helical" evidence="8">
    <location>
        <begin position="410"/>
        <end position="431"/>
    </location>
</feature>
<feature type="transmembrane region" description="Helical" evidence="8">
    <location>
        <begin position="481"/>
        <end position="500"/>
    </location>
</feature>
<feature type="transmembrane region" description="Helical" evidence="8">
    <location>
        <begin position="89"/>
        <end position="115"/>
    </location>
</feature>
<evidence type="ECO:0000256" key="6">
    <source>
        <dbReference type="ARBA" id="ARBA00022989"/>
    </source>
</evidence>
<feature type="transmembrane region" description="Helical" evidence="8">
    <location>
        <begin position="205"/>
        <end position="228"/>
    </location>
</feature>
<reference evidence="9 10" key="1">
    <citation type="submission" date="2024-04" db="EMBL/GenBank/DDBJ databases">
        <title>Arthrobacter sp. from Plains bison fecal sample.</title>
        <authorList>
            <person name="Ruzzini A."/>
        </authorList>
    </citation>
    <scope>NUCLEOTIDE SEQUENCE [LARGE SCALE GENOMIC DNA]</scope>
    <source>
        <strain evidence="9 10">EINP1</strain>
    </source>
</reference>
<protein>
    <submittedName>
        <fullName evidence="9">Murein biosynthesis integral membrane protein MurJ</fullName>
    </submittedName>
</protein>
<keyword evidence="2" id="KW-1003">Cell membrane</keyword>
<evidence type="ECO:0000313" key="9">
    <source>
        <dbReference type="EMBL" id="WZP15606.1"/>
    </source>
</evidence>
<dbReference type="NCBIfam" id="TIGR01695">
    <property type="entry name" value="murJ_mviN"/>
    <property type="match status" value="1"/>
</dbReference>
<feature type="transmembrane region" description="Helical" evidence="8">
    <location>
        <begin position="249"/>
        <end position="267"/>
    </location>
</feature>
<dbReference type="PRINTS" id="PR01806">
    <property type="entry name" value="VIRFACTRMVIN"/>
</dbReference>
<evidence type="ECO:0000256" key="2">
    <source>
        <dbReference type="ARBA" id="ARBA00022475"/>
    </source>
</evidence>
<evidence type="ECO:0000256" key="4">
    <source>
        <dbReference type="ARBA" id="ARBA00022960"/>
    </source>
</evidence>
<feature type="transmembrane region" description="Helical" evidence="8">
    <location>
        <begin position="341"/>
        <end position="367"/>
    </location>
</feature>
<dbReference type="InterPro" id="IPR004268">
    <property type="entry name" value="MurJ"/>
</dbReference>
<evidence type="ECO:0000256" key="3">
    <source>
        <dbReference type="ARBA" id="ARBA00022692"/>
    </source>
</evidence>
<feature type="transmembrane region" description="Helical" evidence="8">
    <location>
        <begin position="162"/>
        <end position="185"/>
    </location>
</feature>
<proteinExistence type="predicted"/>
<organism evidence="9 10">
    <name type="scientific">Arthrobacter citreus</name>
    <dbReference type="NCBI Taxonomy" id="1670"/>
    <lineage>
        <taxon>Bacteria</taxon>
        <taxon>Bacillati</taxon>
        <taxon>Actinomycetota</taxon>
        <taxon>Actinomycetes</taxon>
        <taxon>Micrococcales</taxon>
        <taxon>Micrococcaceae</taxon>
        <taxon>Arthrobacter</taxon>
    </lineage>
</organism>
<keyword evidence="3 8" id="KW-0812">Transmembrane</keyword>
<dbReference type="RefSeq" id="WP_342023262.1">
    <property type="nucleotide sequence ID" value="NZ_CP151657.1"/>
</dbReference>
<gene>
    <name evidence="9" type="primary">murJ</name>
    <name evidence="9" type="ORF">AAE021_15870</name>
</gene>
<evidence type="ECO:0000256" key="5">
    <source>
        <dbReference type="ARBA" id="ARBA00022984"/>
    </source>
</evidence>
<keyword evidence="4" id="KW-0133">Cell shape</keyword>
<evidence type="ECO:0000256" key="8">
    <source>
        <dbReference type="SAM" id="Phobius"/>
    </source>
</evidence>
<keyword evidence="10" id="KW-1185">Reference proteome</keyword>
<feature type="transmembrane region" description="Helical" evidence="8">
    <location>
        <begin position="301"/>
        <end position="320"/>
    </location>
</feature>
<feature type="transmembrane region" description="Helical" evidence="8">
    <location>
        <begin position="127"/>
        <end position="150"/>
    </location>
</feature>
<dbReference type="EMBL" id="CP151657">
    <property type="protein sequence ID" value="WZP15606.1"/>
    <property type="molecule type" value="Genomic_DNA"/>
</dbReference>
<comment type="subcellular location">
    <subcellularLocation>
        <location evidence="1">Cell membrane</location>
        <topology evidence="1">Multi-pass membrane protein</topology>
    </subcellularLocation>
</comment>
<dbReference type="PANTHER" id="PTHR47019:SF1">
    <property type="entry name" value="LIPID II FLIPPASE MURJ"/>
    <property type="match status" value="1"/>
</dbReference>
<dbReference type="InterPro" id="IPR051050">
    <property type="entry name" value="Lipid_II_flippase_MurJ/MviN"/>
</dbReference>
<name>A0ABZ2ZV94_9MICC</name>
<keyword evidence="6 8" id="KW-1133">Transmembrane helix</keyword>
<accession>A0ABZ2ZV94</accession>